<dbReference type="AlphaFoldDB" id="A0AA35J0R8"/>
<dbReference type="Pfam" id="PF16679">
    <property type="entry name" value="CDT1_C"/>
    <property type="match status" value="1"/>
</dbReference>
<keyword evidence="3" id="KW-1185">Reference proteome</keyword>
<name>A0AA35J0R8_SACK1</name>
<accession>A0AA35J0R8</accession>
<evidence type="ECO:0000313" key="2">
    <source>
        <dbReference type="EMBL" id="CAI4043878.1"/>
    </source>
</evidence>
<gene>
    <name evidence="2" type="primary">SKDI10G2480</name>
    <name evidence="2" type="ORF">SKDI_10G2480</name>
</gene>
<protein>
    <recommendedName>
        <fullName evidence="1">DNA replication factor Cdt1 C-terminal domain-containing protein</fullName>
    </recommendedName>
</protein>
<dbReference type="InterPro" id="IPR032054">
    <property type="entry name" value="Cdt1_C"/>
</dbReference>
<organism evidence="2 3">
    <name type="scientific">Saccharomyces kudriavzevii (strain ATCC MYA-4449 / AS 2.2408 / CBS 8840 / NBRC 1802 / NCYC 2889)</name>
    <name type="common">Yeast</name>
    <dbReference type="NCBI Taxonomy" id="226230"/>
    <lineage>
        <taxon>Eukaryota</taxon>
        <taxon>Fungi</taxon>
        <taxon>Dikarya</taxon>
        <taxon>Ascomycota</taxon>
        <taxon>Saccharomycotina</taxon>
        <taxon>Saccharomycetes</taxon>
        <taxon>Saccharomycetales</taxon>
        <taxon>Saccharomycetaceae</taxon>
        <taxon>Saccharomyces</taxon>
    </lineage>
</organism>
<dbReference type="RefSeq" id="XP_056083143.1">
    <property type="nucleotide sequence ID" value="XM_056229089.1"/>
</dbReference>
<dbReference type="EMBL" id="OX365905">
    <property type="protein sequence ID" value="CAI4043878.1"/>
    <property type="molecule type" value="Genomic_DNA"/>
</dbReference>
<dbReference type="GeneID" id="80925075"/>
<proteinExistence type="predicted"/>
<sequence length="610" mass="69276">MSGAENSRRRQLLRVPVIDLDRVSDEEQLLPVVRAVLLQYDTFLLKNYANKAVLDELLEELTATDPADTSQGFDANFTGTLPLEDDVWLEQYIFDTDPQLHFDRKCKNESLRSIYGRLLKLGVFFAQLSMKSVVSSGELQDCISSTHFAAKLTRYFNDNYNAQDAADVSATVLPTGDDFQYQFERDYVTLLPTGLLTIFPCARGIRYKPSTMAATDNSWVTIDEPECLLFHTGTLLARWSQGMHTTSPLQIDARANIVSLTVWPPLATAIGGEGEGTIANQLLQQQIKAFPKVAQQYYPRELNILKLQEAMKFIKELFTVCETVLSLNALSRSTGTSPELHVLLPQISNMMQRKIVQDDILKLLTIWSDAYVVELNSRGELTMTLPKRDNLVTLTNKSRTLAFVEKTEVWYQQVIVSKDDIITDIPIFKINKRRSSTNLKGISGSKVLTKSSDANALNNCRYLSNKKENFMYKEKTPDSQANLMDRLRERERRSAALLSQRQRRYQQFLAMKMTQVFDILFSLTWGQPYTETYLSSLVVDSLQDSNNPIGANEASKILAGLQEILSVEISVHQVDGGLRVYRWNGLDKNKFSKLLEIHKSKQQDDEDIQI</sequence>
<evidence type="ECO:0000313" key="3">
    <source>
        <dbReference type="Proteomes" id="UP001162087"/>
    </source>
</evidence>
<evidence type="ECO:0000259" key="1">
    <source>
        <dbReference type="Pfam" id="PF16679"/>
    </source>
</evidence>
<feature type="domain" description="DNA replication factor Cdt1 C-terminal" evidence="1">
    <location>
        <begin position="482"/>
        <end position="574"/>
    </location>
</feature>
<dbReference type="Proteomes" id="UP001162087">
    <property type="component" value="Chromosome 10"/>
</dbReference>
<reference evidence="2" key="1">
    <citation type="submission" date="2022-10" db="EMBL/GenBank/DDBJ databases">
        <authorList>
            <person name="Byrne P K."/>
        </authorList>
    </citation>
    <scope>NUCLEOTIDE SEQUENCE</scope>
    <source>
        <strain evidence="2">IFO1802</strain>
    </source>
</reference>